<feature type="compositionally biased region" description="Polar residues" evidence="2">
    <location>
        <begin position="220"/>
        <end position="237"/>
    </location>
</feature>
<protein>
    <recommendedName>
        <fullName evidence="3">PB1 domain-containing protein</fullName>
    </recommendedName>
</protein>
<feature type="compositionally biased region" description="Gly residues" evidence="2">
    <location>
        <begin position="1"/>
        <end position="10"/>
    </location>
</feature>
<dbReference type="SMART" id="SM00666">
    <property type="entry name" value="PB1"/>
    <property type="match status" value="1"/>
</dbReference>
<dbReference type="PANTHER" id="PTHR31066">
    <property type="entry name" value="OS05G0427100 PROTEIN-RELATED"/>
    <property type="match status" value="1"/>
</dbReference>
<feature type="non-terminal residue" evidence="4">
    <location>
        <position position="1"/>
    </location>
</feature>
<dbReference type="SUPFAM" id="SSF54277">
    <property type="entry name" value="CAD &amp; PB1 domains"/>
    <property type="match status" value="1"/>
</dbReference>
<dbReference type="EMBL" id="JAATIQ010000026">
    <property type="protein sequence ID" value="KAF4398349.1"/>
    <property type="molecule type" value="Genomic_DNA"/>
</dbReference>
<evidence type="ECO:0000313" key="5">
    <source>
        <dbReference type="Proteomes" id="UP000583929"/>
    </source>
</evidence>
<dbReference type="Gene3D" id="3.10.20.90">
    <property type="entry name" value="Phosphatidylinositol 3-kinase Catalytic Subunit, Chain A, domain 1"/>
    <property type="match status" value="1"/>
</dbReference>
<evidence type="ECO:0000313" key="4">
    <source>
        <dbReference type="EMBL" id="KAF4398349.1"/>
    </source>
</evidence>
<evidence type="ECO:0000256" key="2">
    <source>
        <dbReference type="SAM" id="MobiDB-lite"/>
    </source>
</evidence>
<dbReference type="CDD" id="cd06410">
    <property type="entry name" value="PB1_UP2"/>
    <property type="match status" value="1"/>
</dbReference>
<comment type="caution">
    <text evidence="4">The sequence shown here is derived from an EMBL/GenBank/DDBJ whole genome shotgun (WGS) entry which is preliminary data.</text>
</comment>
<feature type="domain" description="PB1" evidence="3">
    <location>
        <begin position="37"/>
        <end position="124"/>
    </location>
</feature>
<proteinExistence type="predicted"/>
<keyword evidence="5" id="KW-1185">Reference proteome</keyword>
<dbReference type="PANTHER" id="PTHR31066:SF47">
    <property type="entry name" value="PB1 DOMAIN-CONTAINING PROTEIN"/>
    <property type="match status" value="1"/>
</dbReference>
<dbReference type="AlphaFoldDB" id="A0A7J6HU90"/>
<evidence type="ECO:0000259" key="3">
    <source>
        <dbReference type="SMART" id="SM00666"/>
    </source>
</evidence>
<feature type="region of interest" description="Disordered" evidence="2">
    <location>
        <begin position="218"/>
        <end position="249"/>
    </location>
</feature>
<dbReference type="Pfam" id="PF00564">
    <property type="entry name" value="PB1"/>
    <property type="match status" value="1"/>
</dbReference>
<reference evidence="4 5" key="1">
    <citation type="journal article" date="2020" name="bioRxiv">
        <title>Sequence and annotation of 42 cannabis genomes reveals extensive copy number variation in cannabinoid synthesis and pathogen resistance genes.</title>
        <authorList>
            <person name="Mckernan K.J."/>
            <person name="Helbert Y."/>
            <person name="Kane L.T."/>
            <person name="Ebling H."/>
            <person name="Zhang L."/>
            <person name="Liu B."/>
            <person name="Eaton Z."/>
            <person name="Mclaughlin S."/>
            <person name="Kingan S."/>
            <person name="Baybayan P."/>
            <person name="Concepcion G."/>
            <person name="Jordan M."/>
            <person name="Riva A."/>
            <person name="Barbazuk W."/>
            <person name="Harkins T."/>
        </authorList>
    </citation>
    <scope>NUCLEOTIDE SEQUENCE [LARGE SCALE GENOMIC DNA]</scope>
    <source>
        <strain evidence="5">cv. Jamaican Lion 4</strain>
        <tissue evidence="4">Leaf</tissue>
    </source>
</reference>
<gene>
    <name evidence="4" type="ORF">G4B88_025328</name>
</gene>
<accession>A0A7J6HU90</accession>
<feature type="region of interest" description="Disordered" evidence="2">
    <location>
        <begin position="1"/>
        <end position="22"/>
    </location>
</feature>
<evidence type="ECO:0000256" key="1">
    <source>
        <dbReference type="ARBA" id="ARBA00022737"/>
    </source>
</evidence>
<name>A0A7J6HU90_CANSA</name>
<dbReference type="Proteomes" id="UP000583929">
    <property type="component" value="Unassembled WGS sequence"/>
</dbReference>
<organism evidence="4 5">
    <name type="scientific">Cannabis sativa</name>
    <name type="common">Hemp</name>
    <name type="synonym">Marijuana</name>
    <dbReference type="NCBI Taxonomy" id="3483"/>
    <lineage>
        <taxon>Eukaryota</taxon>
        <taxon>Viridiplantae</taxon>
        <taxon>Streptophyta</taxon>
        <taxon>Embryophyta</taxon>
        <taxon>Tracheophyta</taxon>
        <taxon>Spermatophyta</taxon>
        <taxon>Magnoliopsida</taxon>
        <taxon>eudicotyledons</taxon>
        <taxon>Gunneridae</taxon>
        <taxon>Pentapetalae</taxon>
        <taxon>rosids</taxon>
        <taxon>fabids</taxon>
        <taxon>Rosales</taxon>
        <taxon>Cannabaceae</taxon>
        <taxon>Cannabis</taxon>
    </lineage>
</organism>
<dbReference type="InterPro" id="IPR000270">
    <property type="entry name" value="PB1_dom"/>
</dbReference>
<dbReference type="InterPro" id="IPR055430">
    <property type="entry name" value="HAT_Syf1_CNRKL1_C"/>
</dbReference>
<dbReference type="Pfam" id="PF23231">
    <property type="entry name" value="HAT_Syf1_CNRKL1_C"/>
    <property type="match status" value="1"/>
</dbReference>
<sequence>MAGEGSGGGCSTPDDNPSQKNRIKFLCSHGGKILPRPADGHLKYVGGETRVIAVPQDITFSELDKRLSDMIEGDNMTIKYQLASEDLDTLVSVRNDDDLKHMLHEIDHQDTEGYPKLRTFLFPSKPIIVIDNNPSALMEPHSIEQRYIDAVNGVVRTTRRPKFASSVIHTPTFTISSTCSSPHSNSPEHQGIESVVPVVAGPEILLNGYQRSGNMHRVHSSPTLYRSNSPQRNNNVPRPQAYHYGPPHQNYHGCQSSKLLGWDLQKAAATDRMVPAVSMARGEFRRGVLGHGVDHQYHYANRHHRGTGGGGAYDDFLSYESGLSDKDVKRLCSKYAELEKSMGETDRDGSIFSLHLIQIHHLMGFPGRNNHFEVQNGNEDPFREILEVSLLCHSQLAYAAKAILTPKMAMVKWDSSFMRVGIQSHTEDGIDVLDAVLENWLIKWKKLKIRLRTLMMKQSCFALEKLKRSDCSKITILHFKHNRQIGQFKGRVLGGKLVVT</sequence>
<dbReference type="InterPro" id="IPR053198">
    <property type="entry name" value="Gynoecium_Dev_Regulator"/>
</dbReference>
<keyword evidence="1" id="KW-0677">Repeat</keyword>